<dbReference type="Proteomes" id="UP000658278">
    <property type="component" value="Unassembled WGS sequence"/>
</dbReference>
<feature type="transmembrane region" description="Helical" evidence="1">
    <location>
        <begin position="64"/>
        <end position="84"/>
    </location>
</feature>
<proteinExistence type="predicted"/>
<accession>A0A934RCA3</accession>
<feature type="transmembrane region" description="Helical" evidence="1">
    <location>
        <begin position="91"/>
        <end position="109"/>
    </location>
</feature>
<protein>
    <submittedName>
        <fullName evidence="2">Uncharacterized protein</fullName>
    </submittedName>
</protein>
<keyword evidence="3" id="KW-1185">Reference proteome</keyword>
<sequence>MDPRYFTLIHVIAAFGVVGSLGAICLGPSEEKKKFASILHGVSLLLLLLVGLHMVFSMDLVKSGGWWHTKILLWLALGVAPVLAKRKVLSPAALVSICLVIAAFATYLGQFKPF</sequence>
<evidence type="ECO:0000313" key="3">
    <source>
        <dbReference type="Proteomes" id="UP000658278"/>
    </source>
</evidence>
<keyword evidence="1" id="KW-0812">Transmembrane</keyword>
<feature type="transmembrane region" description="Helical" evidence="1">
    <location>
        <begin position="6"/>
        <end position="26"/>
    </location>
</feature>
<keyword evidence="1" id="KW-0472">Membrane</keyword>
<comment type="caution">
    <text evidence="2">The sequence shown here is derived from an EMBL/GenBank/DDBJ whole genome shotgun (WGS) entry which is preliminary data.</text>
</comment>
<dbReference type="AlphaFoldDB" id="A0A934RCA3"/>
<organism evidence="2 3">
    <name type="scientific">Haloferula rosea</name>
    <dbReference type="NCBI Taxonomy" id="490093"/>
    <lineage>
        <taxon>Bacteria</taxon>
        <taxon>Pseudomonadati</taxon>
        <taxon>Verrucomicrobiota</taxon>
        <taxon>Verrucomicrobiia</taxon>
        <taxon>Verrucomicrobiales</taxon>
        <taxon>Verrucomicrobiaceae</taxon>
        <taxon>Haloferula</taxon>
    </lineage>
</organism>
<evidence type="ECO:0000313" key="2">
    <source>
        <dbReference type="EMBL" id="MBK1825981.1"/>
    </source>
</evidence>
<evidence type="ECO:0000256" key="1">
    <source>
        <dbReference type="SAM" id="Phobius"/>
    </source>
</evidence>
<feature type="transmembrane region" description="Helical" evidence="1">
    <location>
        <begin position="38"/>
        <end position="58"/>
    </location>
</feature>
<keyword evidence="1" id="KW-1133">Transmembrane helix</keyword>
<gene>
    <name evidence="2" type="ORF">JIN81_03040</name>
</gene>
<dbReference type="RefSeq" id="WP_200276209.1">
    <property type="nucleotide sequence ID" value="NZ_JAENII010000002.1"/>
</dbReference>
<name>A0A934RCA3_9BACT</name>
<dbReference type="EMBL" id="JAENII010000002">
    <property type="protein sequence ID" value="MBK1825981.1"/>
    <property type="molecule type" value="Genomic_DNA"/>
</dbReference>
<reference evidence="2" key="1">
    <citation type="submission" date="2021-01" db="EMBL/GenBank/DDBJ databases">
        <title>Modified the classification status of verrucomicrobia.</title>
        <authorList>
            <person name="Feng X."/>
        </authorList>
    </citation>
    <scope>NUCLEOTIDE SEQUENCE</scope>
    <source>
        <strain evidence="2">KCTC 22201</strain>
    </source>
</reference>